<dbReference type="SUPFAM" id="SSF55874">
    <property type="entry name" value="ATPase domain of HSP90 chaperone/DNA topoisomerase II/histidine kinase"/>
    <property type="match status" value="1"/>
</dbReference>
<comment type="catalytic activity">
    <reaction evidence="1">
        <text>ATP + protein L-histidine = ADP + protein N-phospho-L-histidine.</text>
        <dbReference type="EC" id="2.7.13.3"/>
    </reaction>
</comment>
<accession>A0A7U3YIA2</accession>
<evidence type="ECO:0000256" key="5">
    <source>
        <dbReference type="ARBA" id="ARBA00022777"/>
    </source>
</evidence>
<gene>
    <name evidence="10" type="ORF">GY4MC1_3631</name>
</gene>
<feature type="transmembrane region" description="Helical" evidence="8">
    <location>
        <begin position="125"/>
        <end position="145"/>
    </location>
</feature>
<evidence type="ECO:0000256" key="7">
    <source>
        <dbReference type="ARBA" id="ARBA00023012"/>
    </source>
</evidence>
<evidence type="ECO:0000259" key="9">
    <source>
        <dbReference type="PROSITE" id="PS50109"/>
    </source>
</evidence>
<evidence type="ECO:0000256" key="6">
    <source>
        <dbReference type="ARBA" id="ARBA00022840"/>
    </source>
</evidence>
<protein>
    <recommendedName>
        <fullName evidence="2">histidine kinase</fullName>
        <ecNumber evidence="2">2.7.13.3</ecNumber>
    </recommendedName>
</protein>
<dbReference type="KEGG" id="gmc:GY4MC1_3631"/>
<dbReference type="CDD" id="cd16917">
    <property type="entry name" value="HATPase_UhpB-NarQ-NarX-like"/>
    <property type="match status" value="1"/>
</dbReference>
<reference evidence="10" key="1">
    <citation type="submission" date="2010-10" db="EMBL/GenBank/DDBJ databases">
        <title>Complete sequence of chromosome of Geobacillus sp. Y4.1MC1.</title>
        <authorList>
            <consortium name="US DOE Joint Genome Institute"/>
            <person name="Lucas S."/>
            <person name="Copeland A."/>
            <person name="Lapidus A."/>
            <person name="Cheng J.-F."/>
            <person name="Bruce D."/>
            <person name="Goodwin L."/>
            <person name="Pitluck S."/>
            <person name="Chertkov O."/>
            <person name="Zhang X."/>
            <person name="Detter J.C."/>
            <person name="Han C."/>
            <person name="Tapia R."/>
            <person name="Land M."/>
            <person name="Hauser L."/>
            <person name="Jeffries C."/>
            <person name="Kyrpides N."/>
            <person name="Ivanova N."/>
            <person name="Ovchinnikova G."/>
            <person name="Brumm P."/>
            <person name="Mead D."/>
            <person name="Woyke T."/>
        </authorList>
    </citation>
    <scope>NUCLEOTIDE SEQUENCE [LARGE SCALE GENOMIC DNA]</scope>
    <source>
        <strain evidence="10">Y4.1MC1</strain>
    </source>
</reference>
<dbReference type="InterPro" id="IPR050482">
    <property type="entry name" value="Sensor_HK_TwoCompSys"/>
</dbReference>
<dbReference type="PANTHER" id="PTHR24421:SF10">
    <property type="entry name" value="NITRATE_NITRITE SENSOR PROTEIN NARQ"/>
    <property type="match status" value="1"/>
</dbReference>
<dbReference type="GO" id="GO:0000160">
    <property type="term" value="P:phosphorelay signal transduction system"/>
    <property type="evidence" value="ECO:0007669"/>
    <property type="project" value="UniProtKB-KW"/>
</dbReference>
<dbReference type="Gene3D" id="3.30.565.10">
    <property type="entry name" value="Histidine kinase-like ATPase, C-terminal domain"/>
    <property type="match status" value="1"/>
</dbReference>
<evidence type="ECO:0000256" key="2">
    <source>
        <dbReference type="ARBA" id="ARBA00012438"/>
    </source>
</evidence>
<dbReference type="GO" id="GO:0005524">
    <property type="term" value="F:ATP binding"/>
    <property type="evidence" value="ECO:0007669"/>
    <property type="project" value="UniProtKB-KW"/>
</dbReference>
<keyword evidence="8" id="KW-0812">Transmembrane</keyword>
<dbReference type="PROSITE" id="PS50109">
    <property type="entry name" value="HIS_KIN"/>
    <property type="match status" value="1"/>
</dbReference>
<dbReference type="PANTHER" id="PTHR24421">
    <property type="entry name" value="NITRATE/NITRITE SENSOR PROTEIN NARX-RELATED"/>
    <property type="match status" value="1"/>
</dbReference>
<feature type="transmembrane region" description="Helical" evidence="8">
    <location>
        <begin position="218"/>
        <end position="236"/>
    </location>
</feature>
<dbReference type="InterPro" id="IPR036890">
    <property type="entry name" value="HATPase_C_sf"/>
</dbReference>
<feature type="transmembrane region" description="Helical" evidence="8">
    <location>
        <begin position="59"/>
        <end position="79"/>
    </location>
</feature>
<evidence type="ECO:0000313" key="10">
    <source>
        <dbReference type="EMBL" id="ADP76267.1"/>
    </source>
</evidence>
<dbReference type="GO" id="GO:0004673">
    <property type="term" value="F:protein histidine kinase activity"/>
    <property type="evidence" value="ECO:0007669"/>
    <property type="project" value="UniProtKB-EC"/>
</dbReference>
<evidence type="ECO:0000256" key="8">
    <source>
        <dbReference type="SAM" id="Phobius"/>
    </source>
</evidence>
<feature type="transmembrane region" description="Helical" evidence="8">
    <location>
        <begin position="6"/>
        <end position="23"/>
    </location>
</feature>
<evidence type="ECO:0000256" key="4">
    <source>
        <dbReference type="ARBA" id="ARBA00022741"/>
    </source>
</evidence>
<dbReference type="EC" id="2.7.13.3" evidence="2"/>
<feature type="transmembrane region" description="Helical" evidence="8">
    <location>
        <begin position="187"/>
        <end position="206"/>
    </location>
</feature>
<keyword evidence="5 10" id="KW-0418">Kinase</keyword>
<dbReference type="InterPro" id="IPR005467">
    <property type="entry name" value="His_kinase_dom"/>
</dbReference>
<keyword evidence="6" id="KW-0067">ATP-binding</keyword>
<evidence type="ECO:0000256" key="1">
    <source>
        <dbReference type="ARBA" id="ARBA00000085"/>
    </source>
</evidence>
<keyword evidence="8" id="KW-0472">Membrane</keyword>
<dbReference type="Pfam" id="PF02518">
    <property type="entry name" value="HATPase_c"/>
    <property type="match status" value="1"/>
</dbReference>
<proteinExistence type="predicted"/>
<feature type="transmembrane region" description="Helical" evidence="8">
    <location>
        <begin position="257"/>
        <end position="275"/>
    </location>
</feature>
<keyword evidence="7" id="KW-0902">Two-component regulatory system</keyword>
<keyword evidence="3" id="KW-0808">Transferase</keyword>
<sequence length="710" mass="81827">MNKKVFPFVMPLIFVLIICYTLLKMYNEHFSFQHYFTMFIGMAFLFIGIYSYLQKPNSIVVQHFLALMFICGLAIALSTPSSWDIKPAKELEVIAVSFAPYILMKFFEHFPSSTKPTFFHQVRMITLLIAIFATLIYFFIGIHRHAIVSKIVRPCIVVNMVLSLLSCIVIFYLHLQSNSDKIKNQMYLLIAGFVLSFAPVVILSLIPGAFFSFSGVPFHYSLSSIIVFPMTLSYLLTKQEIVDFREIFRKISFQLSVIILSLVVFNLLLSMFYNIHLKSAILINTLLVCTFVVYDLIHKGLEPLKMKKWNIKNQEIQEEKLLILQQLLNGKHLEYCAKLIADLIHKTIDVSGVCMIWNNDNIPMILHKTGVFLHFDNTELLTYVDESYDSMKFNINERNVFAYPMNVGTTNMGWIIVGEKNNATIMEKEEEQLIEKIQINATELFTSAKTLQQIEKQLKETMEETKTYEQFHLLLLNEQEEEKKKLSVFLHDEVLQNLILLLNKLELLSKNKKMDNGVFKDIKESLRSSISEIREMCHELYPVIVEDLGLEKSLYSLKRKCQTNHNVAIEIDYNTNLKVIPTSLSIQVFRIIKELVYNAIKHSSSKEVFVSVIEMNHFLNIKVKDHGIGFKVPNRLSELSQHNHLGLITIQKRVHQLKGTLDIQSEPGNGTCISITLPIDGDGTNENQSITSRRSFISDARDSTIVRKRS</sequence>
<name>A0A7U3YIA2_GEOS0</name>
<dbReference type="SMART" id="SM00387">
    <property type="entry name" value="HATPase_c"/>
    <property type="match status" value="1"/>
</dbReference>
<feature type="domain" description="Histidine kinase" evidence="9">
    <location>
        <begin position="489"/>
        <end position="681"/>
    </location>
</feature>
<feature type="transmembrane region" description="Helical" evidence="8">
    <location>
        <begin position="151"/>
        <end position="175"/>
    </location>
</feature>
<feature type="transmembrane region" description="Helical" evidence="8">
    <location>
        <begin position="281"/>
        <end position="297"/>
    </location>
</feature>
<feature type="transmembrane region" description="Helical" evidence="8">
    <location>
        <begin position="35"/>
        <end position="53"/>
    </location>
</feature>
<evidence type="ECO:0000256" key="3">
    <source>
        <dbReference type="ARBA" id="ARBA00022679"/>
    </source>
</evidence>
<keyword evidence="8" id="KW-1133">Transmembrane helix</keyword>
<dbReference type="EMBL" id="CP002293">
    <property type="protein sequence ID" value="ADP76267.1"/>
    <property type="molecule type" value="Genomic_DNA"/>
</dbReference>
<dbReference type="AlphaFoldDB" id="A0A7U3YIA2"/>
<dbReference type="InterPro" id="IPR003594">
    <property type="entry name" value="HATPase_dom"/>
</dbReference>
<keyword evidence="4" id="KW-0547">Nucleotide-binding</keyword>
<organism evidence="10">
    <name type="scientific">Geobacillus sp. (strain Y4.1MC1)</name>
    <dbReference type="NCBI Taxonomy" id="581103"/>
    <lineage>
        <taxon>Bacteria</taxon>
        <taxon>Bacillati</taxon>
        <taxon>Bacillota</taxon>
        <taxon>Bacilli</taxon>
        <taxon>Bacillales</taxon>
        <taxon>Anoxybacillaceae</taxon>
        <taxon>Geobacillus</taxon>
    </lineage>
</organism>